<sequence>MQRRSHTYLCWIQYLGYRYHGWQMQQGVKTIQGQLERTIAKTIGHDDFSILPAGRTDAGVSCQKGAFELFLTEPAQEQQLLQNLNDYLPLDIRILDIQPVPLSFNVIQDVAYKEYRYYFSFGNKPHPFNAAHIVNFEGQLDVELMGKAASLFKGEHDFRRFCVRKKVDNYRRLIMESGICRMEEPMGYFAPEQVYYYKVKGTGFLTHQIRQMMGALVEVGMGKLGLEDVEEALKSELINPLSFSVPAQGLVMHEVVFK</sequence>
<dbReference type="PANTHER" id="PTHR11142">
    <property type="entry name" value="PSEUDOURIDYLATE SYNTHASE"/>
    <property type="match status" value="1"/>
</dbReference>
<dbReference type="NCBIfam" id="TIGR00071">
    <property type="entry name" value="hisT_truA"/>
    <property type="match status" value="1"/>
</dbReference>
<dbReference type="EC" id="5.4.99.12" evidence="4"/>
<comment type="function">
    <text evidence="4">Formation of pseudouridine at positions 38, 39 and 40 in the anticodon stem and loop of transfer RNAs.</text>
</comment>
<dbReference type="HAMAP" id="MF_00171">
    <property type="entry name" value="TruA"/>
    <property type="match status" value="1"/>
</dbReference>
<dbReference type="GO" id="GO:0160147">
    <property type="term" value="F:tRNA pseudouridine(38-40) synthase activity"/>
    <property type="evidence" value="ECO:0007669"/>
    <property type="project" value="UniProtKB-EC"/>
</dbReference>
<organism evidence="9 10">
    <name type="scientific">Litoribacter ruber</name>
    <dbReference type="NCBI Taxonomy" id="702568"/>
    <lineage>
        <taxon>Bacteria</taxon>
        <taxon>Pseudomonadati</taxon>
        <taxon>Bacteroidota</taxon>
        <taxon>Cytophagia</taxon>
        <taxon>Cytophagales</taxon>
        <taxon>Cyclobacteriaceae</taxon>
        <taxon>Litoribacter</taxon>
    </lineage>
</organism>
<comment type="similarity">
    <text evidence="1 4 7">Belongs to the tRNA pseudouridine synthase TruA family.</text>
</comment>
<comment type="caution">
    <text evidence="9">The sequence shown here is derived from an EMBL/GenBank/DDBJ whole genome shotgun (WGS) entry which is preliminary data.</text>
</comment>
<dbReference type="GO" id="GO:0003723">
    <property type="term" value="F:RNA binding"/>
    <property type="evidence" value="ECO:0007669"/>
    <property type="project" value="InterPro"/>
</dbReference>
<dbReference type="Gene3D" id="3.30.70.580">
    <property type="entry name" value="Pseudouridine synthase I, catalytic domain, N-terminal subdomain"/>
    <property type="match status" value="1"/>
</dbReference>
<accession>A0AAP2G0D6</accession>
<dbReference type="PIRSF" id="PIRSF001430">
    <property type="entry name" value="tRNA_psdUrid_synth"/>
    <property type="match status" value="1"/>
</dbReference>
<dbReference type="GO" id="GO:0005737">
    <property type="term" value="C:cytoplasm"/>
    <property type="evidence" value="ECO:0007669"/>
    <property type="project" value="TreeGrafter"/>
</dbReference>
<comment type="subunit">
    <text evidence="4">Homodimer.</text>
</comment>
<evidence type="ECO:0000256" key="4">
    <source>
        <dbReference type="HAMAP-Rule" id="MF_00171"/>
    </source>
</evidence>
<dbReference type="EMBL" id="JAHCMY010000001">
    <property type="protein sequence ID" value="MBS9522604.1"/>
    <property type="molecule type" value="Genomic_DNA"/>
</dbReference>
<dbReference type="Gene3D" id="3.30.70.660">
    <property type="entry name" value="Pseudouridine synthase I, catalytic domain, C-terminal subdomain"/>
    <property type="match status" value="1"/>
</dbReference>
<evidence type="ECO:0000256" key="1">
    <source>
        <dbReference type="ARBA" id="ARBA00009375"/>
    </source>
</evidence>
<evidence type="ECO:0000259" key="8">
    <source>
        <dbReference type="Pfam" id="PF01416"/>
    </source>
</evidence>
<dbReference type="InterPro" id="IPR020103">
    <property type="entry name" value="PsdUridine_synth_cat_dom_sf"/>
</dbReference>
<comment type="caution">
    <text evidence="4">Lacks conserved residue(s) required for the propagation of feature annotation.</text>
</comment>
<proteinExistence type="inferred from homology"/>
<keyword evidence="3 4" id="KW-0413">Isomerase</keyword>
<feature type="domain" description="Pseudouridine synthase I TruA alpha/beta" evidence="8">
    <location>
        <begin position="148"/>
        <end position="257"/>
    </location>
</feature>
<name>A0AAP2G0D6_9BACT</name>
<evidence type="ECO:0000256" key="2">
    <source>
        <dbReference type="ARBA" id="ARBA00022694"/>
    </source>
</evidence>
<dbReference type="GO" id="GO:1990481">
    <property type="term" value="P:mRNA pseudouridine synthesis"/>
    <property type="evidence" value="ECO:0007669"/>
    <property type="project" value="TreeGrafter"/>
</dbReference>
<evidence type="ECO:0000313" key="9">
    <source>
        <dbReference type="EMBL" id="MBS9522604.1"/>
    </source>
</evidence>
<dbReference type="InterPro" id="IPR020094">
    <property type="entry name" value="TruA/RsuA/RluB/E/F_N"/>
</dbReference>
<dbReference type="Proteomes" id="UP001319104">
    <property type="component" value="Unassembled WGS sequence"/>
</dbReference>
<dbReference type="InterPro" id="IPR020095">
    <property type="entry name" value="PsdUridine_synth_TruA_C"/>
</dbReference>
<comment type="catalytic activity">
    <reaction evidence="4 7">
        <text>uridine(38/39/40) in tRNA = pseudouridine(38/39/40) in tRNA</text>
        <dbReference type="Rhea" id="RHEA:22376"/>
        <dbReference type="Rhea" id="RHEA-COMP:10085"/>
        <dbReference type="Rhea" id="RHEA-COMP:10087"/>
        <dbReference type="ChEBI" id="CHEBI:65314"/>
        <dbReference type="ChEBI" id="CHEBI:65315"/>
        <dbReference type="EC" id="5.4.99.12"/>
    </reaction>
</comment>
<dbReference type="SUPFAM" id="SSF55120">
    <property type="entry name" value="Pseudouridine synthase"/>
    <property type="match status" value="1"/>
</dbReference>
<dbReference type="Pfam" id="PF01416">
    <property type="entry name" value="PseudoU_synth_1"/>
    <property type="match status" value="1"/>
</dbReference>
<evidence type="ECO:0000256" key="6">
    <source>
        <dbReference type="PIRSR" id="PIRSR001430-2"/>
    </source>
</evidence>
<dbReference type="InterPro" id="IPR020097">
    <property type="entry name" value="PsdUridine_synth_TruA_a/b_dom"/>
</dbReference>
<dbReference type="AlphaFoldDB" id="A0AAP2G0D6"/>
<evidence type="ECO:0000256" key="5">
    <source>
        <dbReference type="PIRSR" id="PIRSR001430-1"/>
    </source>
</evidence>
<evidence type="ECO:0000256" key="3">
    <source>
        <dbReference type="ARBA" id="ARBA00023235"/>
    </source>
</evidence>
<evidence type="ECO:0000256" key="7">
    <source>
        <dbReference type="RuleBase" id="RU003792"/>
    </source>
</evidence>
<dbReference type="InterPro" id="IPR001406">
    <property type="entry name" value="PsdUridine_synth_TruA"/>
</dbReference>
<reference evidence="9 10" key="1">
    <citation type="submission" date="2021-05" db="EMBL/GenBank/DDBJ databases">
        <authorList>
            <person name="Zhang Z.D."/>
            <person name="Osman G."/>
        </authorList>
    </citation>
    <scope>NUCLEOTIDE SEQUENCE [LARGE SCALE GENOMIC DNA]</scope>
    <source>
        <strain evidence="9 10">KCTC 32217</strain>
    </source>
</reference>
<protein>
    <recommendedName>
        <fullName evidence="4">tRNA pseudouridine synthase A</fullName>
        <ecNumber evidence="4">5.4.99.12</ecNumber>
    </recommendedName>
    <alternativeName>
        <fullName evidence="4">tRNA pseudouridine(38-40) synthase</fullName>
    </alternativeName>
    <alternativeName>
        <fullName evidence="4">tRNA pseudouridylate synthase I</fullName>
    </alternativeName>
    <alternativeName>
        <fullName evidence="4">tRNA-uridine isomerase I</fullName>
    </alternativeName>
</protein>
<feature type="binding site" evidence="4 6">
    <location>
        <position position="115"/>
    </location>
    <ligand>
        <name>substrate</name>
    </ligand>
</feature>
<dbReference type="RefSeq" id="WP_213943500.1">
    <property type="nucleotide sequence ID" value="NZ_JAHCMY010000001.1"/>
</dbReference>
<keyword evidence="2 4" id="KW-0819">tRNA processing</keyword>
<dbReference type="PANTHER" id="PTHR11142:SF5">
    <property type="entry name" value="TRNA PSEUDOURIDINE(38_39) SYNTHASE"/>
    <property type="match status" value="1"/>
</dbReference>
<evidence type="ECO:0000313" key="10">
    <source>
        <dbReference type="Proteomes" id="UP001319104"/>
    </source>
</evidence>
<gene>
    <name evidence="4 9" type="primary">truA</name>
    <name evidence="9" type="ORF">KI659_01130</name>
</gene>
<feature type="active site" description="Nucleophile" evidence="4 5">
    <location>
        <position position="57"/>
    </location>
</feature>
<dbReference type="GO" id="GO:0031119">
    <property type="term" value="P:tRNA pseudouridine synthesis"/>
    <property type="evidence" value="ECO:0007669"/>
    <property type="project" value="UniProtKB-UniRule"/>
</dbReference>
<keyword evidence="10" id="KW-1185">Reference proteome</keyword>